<feature type="region of interest" description="Disordered" evidence="1">
    <location>
        <begin position="1"/>
        <end position="25"/>
    </location>
</feature>
<protein>
    <submittedName>
        <fullName evidence="2">Uncharacterized protein</fullName>
    </submittedName>
</protein>
<evidence type="ECO:0000256" key="1">
    <source>
        <dbReference type="SAM" id="MobiDB-lite"/>
    </source>
</evidence>
<comment type="caution">
    <text evidence="2">The sequence shown here is derived from an EMBL/GenBank/DDBJ whole genome shotgun (WGS) entry which is preliminary data.</text>
</comment>
<dbReference type="EMBL" id="LAZR01063768">
    <property type="protein sequence ID" value="KKK58854.1"/>
    <property type="molecule type" value="Genomic_DNA"/>
</dbReference>
<organism evidence="2">
    <name type="scientific">marine sediment metagenome</name>
    <dbReference type="NCBI Taxonomy" id="412755"/>
    <lineage>
        <taxon>unclassified sequences</taxon>
        <taxon>metagenomes</taxon>
        <taxon>ecological metagenomes</taxon>
    </lineage>
</organism>
<sequence>MHPEAAFSLSLTMGGVHSAEQGGQS</sequence>
<accession>A0A0F8YXW8</accession>
<dbReference type="AlphaFoldDB" id="A0A0F8YXW8"/>
<proteinExistence type="predicted"/>
<gene>
    <name evidence="2" type="ORF">LCGC14_3040220</name>
</gene>
<feature type="non-terminal residue" evidence="2">
    <location>
        <position position="25"/>
    </location>
</feature>
<evidence type="ECO:0000313" key="2">
    <source>
        <dbReference type="EMBL" id="KKK58854.1"/>
    </source>
</evidence>
<reference evidence="2" key="1">
    <citation type="journal article" date="2015" name="Nature">
        <title>Complex archaea that bridge the gap between prokaryotes and eukaryotes.</title>
        <authorList>
            <person name="Spang A."/>
            <person name="Saw J.H."/>
            <person name="Jorgensen S.L."/>
            <person name="Zaremba-Niedzwiedzka K."/>
            <person name="Martijn J."/>
            <person name="Lind A.E."/>
            <person name="van Eijk R."/>
            <person name="Schleper C."/>
            <person name="Guy L."/>
            <person name="Ettema T.J."/>
        </authorList>
    </citation>
    <scope>NUCLEOTIDE SEQUENCE</scope>
</reference>
<name>A0A0F8YXW8_9ZZZZ</name>